<accession>A0A1M7UTV6</accession>
<name>A0A1M7UTV6_9ACTN</name>
<dbReference type="SUPFAM" id="SSF55729">
    <property type="entry name" value="Acyl-CoA N-acyltransferases (Nat)"/>
    <property type="match status" value="1"/>
</dbReference>
<dbReference type="AlphaFoldDB" id="A0A1M7UTV6"/>
<dbReference type="InterPro" id="IPR016181">
    <property type="entry name" value="Acyl_CoA_acyltransferase"/>
</dbReference>
<evidence type="ECO:0000313" key="3">
    <source>
        <dbReference type="EMBL" id="SHN86326.1"/>
    </source>
</evidence>
<feature type="domain" description="N-acetyltransferase" evidence="2">
    <location>
        <begin position="169"/>
        <end position="310"/>
    </location>
</feature>
<sequence>MRRTPVSSAHATTPVPPTHPTTPVSSAHATTPTARVLDETDEPAVRALLASDPVAACVLAGRVEAAGTAAAALGAPLWGLGSGRSLDAVCLAGANLIPFALPGAEPAAATAFADRARRAGRRCSTIVGPAASVDPLWELLAPTWGPPRDHRPRQPLLAIEGPPAVAPEPRVRPVRPVEIDVLLPAAVAMFTEEVGVSPLRVDGGAGYRARVADLVRAGQSLAWIERGEVLFKAEIGAVSRSVSQVQGVWVAPAHRGRGIGTAGMAAVVEYARTAIAPVVSLYVNDFNGPARAAYARVGFREVGRFASVLF</sequence>
<feature type="region of interest" description="Disordered" evidence="1">
    <location>
        <begin position="1"/>
        <end position="32"/>
    </location>
</feature>
<dbReference type="InterPro" id="IPR000182">
    <property type="entry name" value="GNAT_dom"/>
</dbReference>
<organism evidence="3 4">
    <name type="scientific">Geodermatophilus obscurus</name>
    <dbReference type="NCBI Taxonomy" id="1861"/>
    <lineage>
        <taxon>Bacteria</taxon>
        <taxon>Bacillati</taxon>
        <taxon>Actinomycetota</taxon>
        <taxon>Actinomycetes</taxon>
        <taxon>Geodermatophilales</taxon>
        <taxon>Geodermatophilaceae</taxon>
        <taxon>Geodermatophilus</taxon>
    </lineage>
</organism>
<evidence type="ECO:0000313" key="4">
    <source>
        <dbReference type="Proteomes" id="UP000184428"/>
    </source>
</evidence>
<dbReference type="Pfam" id="PF00583">
    <property type="entry name" value="Acetyltransf_1"/>
    <property type="match status" value="1"/>
</dbReference>
<proteinExistence type="predicted"/>
<dbReference type="CDD" id="cd04301">
    <property type="entry name" value="NAT_SF"/>
    <property type="match status" value="1"/>
</dbReference>
<dbReference type="EMBL" id="FRDM01000029">
    <property type="protein sequence ID" value="SHN86326.1"/>
    <property type="molecule type" value="Genomic_DNA"/>
</dbReference>
<dbReference type="Gene3D" id="3.40.630.30">
    <property type="match status" value="1"/>
</dbReference>
<reference evidence="3 4" key="1">
    <citation type="submission" date="2016-12" db="EMBL/GenBank/DDBJ databases">
        <authorList>
            <person name="Song W.-J."/>
            <person name="Kurnit D.M."/>
        </authorList>
    </citation>
    <scope>NUCLEOTIDE SEQUENCE [LARGE SCALE GENOMIC DNA]</scope>
    <source>
        <strain evidence="3 4">DSM 43162</strain>
    </source>
</reference>
<dbReference type="PROSITE" id="PS51186">
    <property type="entry name" value="GNAT"/>
    <property type="match status" value="1"/>
</dbReference>
<dbReference type="PANTHER" id="PTHR43072:SF54">
    <property type="entry name" value="GCN5-RELATED N-ACETYLTRANSFERASE"/>
    <property type="match status" value="1"/>
</dbReference>
<dbReference type="InterPro" id="IPR025289">
    <property type="entry name" value="DUF4081"/>
</dbReference>
<dbReference type="PIRSF" id="PIRSF021603">
    <property type="entry name" value="UCP21603_acetyltransf"/>
    <property type="match status" value="1"/>
</dbReference>
<evidence type="ECO:0000256" key="1">
    <source>
        <dbReference type="SAM" id="MobiDB-lite"/>
    </source>
</evidence>
<dbReference type="Pfam" id="PF13312">
    <property type="entry name" value="DUF4081"/>
    <property type="match status" value="1"/>
</dbReference>
<dbReference type="InterPro" id="IPR016794">
    <property type="entry name" value="UCP21603_acetyltransf"/>
</dbReference>
<dbReference type="PANTHER" id="PTHR43072">
    <property type="entry name" value="N-ACETYLTRANSFERASE"/>
    <property type="match status" value="1"/>
</dbReference>
<dbReference type="Proteomes" id="UP000184428">
    <property type="component" value="Unassembled WGS sequence"/>
</dbReference>
<evidence type="ECO:0000259" key="2">
    <source>
        <dbReference type="PROSITE" id="PS51186"/>
    </source>
</evidence>
<gene>
    <name evidence="3" type="ORF">SAMN05660350_03918</name>
</gene>
<dbReference type="GO" id="GO:0016747">
    <property type="term" value="F:acyltransferase activity, transferring groups other than amino-acyl groups"/>
    <property type="evidence" value="ECO:0007669"/>
    <property type="project" value="InterPro"/>
</dbReference>
<protein>
    <recommendedName>
        <fullName evidence="2">N-acetyltransferase domain-containing protein</fullName>
    </recommendedName>
</protein>